<comment type="caution">
    <text evidence="2">The sequence shown here is derived from an EMBL/GenBank/DDBJ whole genome shotgun (WGS) entry which is preliminary data.</text>
</comment>
<gene>
    <name evidence="2" type="ORF">PSTG_12414</name>
</gene>
<name>A0A0L0V4I3_9BASI</name>
<feature type="chain" id="PRO_5005549818" evidence="1">
    <location>
        <begin position="29"/>
        <end position="357"/>
    </location>
</feature>
<accession>A0A0L0V4I3</accession>
<organism evidence="2 3">
    <name type="scientific">Puccinia striiformis f. sp. tritici PST-78</name>
    <dbReference type="NCBI Taxonomy" id="1165861"/>
    <lineage>
        <taxon>Eukaryota</taxon>
        <taxon>Fungi</taxon>
        <taxon>Dikarya</taxon>
        <taxon>Basidiomycota</taxon>
        <taxon>Pucciniomycotina</taxon>
        <taxon>Pucciniomycetes</taxon>
        <taxon>Pucciniales</taxon>
        <taxon>Pucciniaceae</taxon>
        <taxon>Puccinia</taxon>
    </lineage>
</organism>
<evidence type="ECO:0000256" key="1">
    <source>
        <dbReference type="SAM" id="SignalP"/>
    </source>
</evidence>
<evidence type="ECO:0000313" key="2">
    <source>
        <dbReference type="EMBL" id="KNE94187.1"/>
    </source>
</evidence>
<dbReference type="Proteomes" id="UP000054564">
    <property type="component" value="Unassembled WGS sequence"/>
</dbReference>
<keyword evidence="3" id="KW-1185">Reference proteome</keyword>
<dbReference type="AlphaFoldDB" id="A0A0L0V4I3"/>
<sequence>MSSTSNSGLLIISHRSLVIAFLLSFVRAWPLPPMTHPESQFPDGFSSMRGLGSSSRADFQAPSSSPQSGRFGFMISIVGDEPHESKVGMTAPVDTLRRFKAEKASDGGQALDSTTRSFVPLQEKDESIVQDPTYPNKLDKGLVKASGSYWDTIFSNIDKSKSAGRGALSEEEQPTPSSLPEKLISKLWSKIADNLKQLIAPEEGISQKNTLTPADDLKGKLELGNAPGVESPISPQQTHAPVEASTSTGHLHQILKGPNLGPSILLKSTSGSLGHKPTLSEDAKRARKHWRSAANKVHAVQSLKGVDKTIHQVDNYLQKIDGVLDVLDFTFKNIKEVNQKVEDYGLSVWLNKGNPFG</sequence>
<dbReference type="EMBL" id="AJIL01000121">
    <property type="protein sequence ID" value="KNE94187.1"/>
    <property type="molecule type" value="Genomic_DNA"/>
</dbReference>
<reference evidence="3" key="1">
    <citation type="submission" date="2014-03" db="EMBL/GenBank/DDBJ databases">
        <title>The Genome Sequence of Puccinia striiformis f. sp. tritici PST-78.</title>
        <authorList>
            <consortium name="The Broad Institute Genome Sequencing Platform"/>
            <person name="Cuomo C."/>
            <person name="Hulbert S."/>
            <person name="Chen X."/>
            <person name="Walker B."/>
            <person name="Young S.K."/>
            <person name="Zeng Q."/>
            <person name="Gargeya S."/>
            <person name="Fitzgerald M."/>
            <person name="Haas B."/>
            <person name="Abouelleil A."/>
            <person name="Alvarado L."/>
            <person name="Arachchi H.M."/>
            <person name="Berlin A.M."/>
            <person name="Chapman S.B."/>
            <person name="Goldberg J."/>
            <person name="Griggs A."/>
            <person name="Gujja S."/>
            <person name="Hansen M."/>
            <person name="Howarth C."/>
            <person name="Imamovic A."/>
            <person name="Larimer J."/>
            <person name="McCowan C."/>
            <person name="Montmayeur A."/>
            <person name="Murphy C."/>
            <person name="Neiman D."/>
            <person name="Pearson M."/>
            <person name="Priest M."/>
            <person name="Roberts A."/>
            <person name="Saif S."/>
            <person name="Shea T."/>
            <person name="Sisk P."/>
            <person name="Sykes S."/>
            <person name="Wortman J."/>
            <person name="Nusbaum C."/>
            <person name="Birren B."/>
        </authorList>
    </citation>
    <scope>NUCLEOTIDE SEQUENCE [LARGE SCALE GENOMIC DNA]</scope>
    <source>
        <strain evidence="3">race PST-78</strain>
    </source>
</reference>
<evidence type="ECO:0000313" key="3">
    <source>
        <dbReference type="Proteomes" id="UP000054564"/>
    </source>
</evidence>
<feature type="signal peptide" evidence="1">
    <location>
        <begin position="1"/>
        <end position="28"/>
    </location>
</feature>
<proteinExistence type="predicted"/>
<keyword evidence="1" id="KW-0732">Signal</keyword>
<protein>
    <submittedName>
        <fullName evidence="2">Uncharacterized protein</fullName>
    </submittedName>
</protein>